<protein>
    <submittedName>
        <fullName evidence="3">Uncharacterized protein</fullName>
    </submittedName>
</protein>
<feature type="compositionally biased region" description="Polar residues" evidence="1">
    <location>
        <begin position="118"/>
        <end position="130"/>
    </location>
</feature>
<evidence type="ECO:0000313" key="3">
    <source>
        <dbReference type="EMBL" id="KAJ7336794.1"/>
    </source>
</evidence>
<reference evidence="3" key="1">
    <citation type="submission" date="2023-03" db="EMBL/GenBank/DDBJ databases">
        <title>Massive genome expansion in bonnet fungi (Mycena s.s.) driven by repeated elements and novel gene families across ecological guilds.</title>
        <authorList>
            <consortium name="Lawrence Berkeley National Laboratory"/>
            <person name="Harder C.B."/>
            <person name="Miyauchi S."/>
            <person name="Viragh M."/>
            <person name="Kuo A."/>
            <person name="Thoen E."/>
            <person name="Andreopoulos B."/>
            <person name="Lu D."/>
            <person name="Skrede I."/>
            <person name="Drula E."/>
            <person name="Henrissat B."/>
            <person name="Morin E."/>
            <person name="Kohler A."/>
            <person name="Barry K."/>
            <person name="LaButti K."/>
            <person name="Morin E."/>
            <person name="Salamov A."/>
            <person name="Lipzen A."/>
            <person name="Mereny Z."/>
            <person name="Hegedus B."/>
            <person name="Baldrian P."/>
            <person name="Stursova M."/>
            <person name="Weitz H."/>
            <person name="Taylor A."/>
            <person name="Grigoriev I.V."/>
            <person name="Nagy L.G."/>
            <person name="Martin F."/>
            <person name="Kauserud H."/>
        </authorList>
    </citation>
    <scope>NUCLEOTIDE SEQUENCE</scope>
    <source>
        <strain evidence="3">CBHHK002</strain>
    </source>
</reference>
<evidence type="ECO:0000256" key="2">
    <source>
        <dbReference type="SAM" id="SignalP"/>
    </source>
</evidence>
<evidence type="ECO:0000256" key="1">
    <source>
        <dbReference type="SAM" id="MobiDB-lite"/>
    </source>
</evidence>
<comment type="caution">
    <text evidence="3">The sequence shown here is derived from an EMBL/GenBank/DDBJ whole genome shotgun (WGS) entry which is preliminary data.</text>
</comment>
<organism evidence="3 4">
    <name type="scientific">Mycena albidolilacea</name>
    <dbReference type="NCBI Taxonomy" id="1033008"/>
    <lineage>
        <taxon>Eukaryota</taxon>
        <taxon>Fungi</taxon>
        <taxon>Dikarya</taxon>
        <taxon>Basidiomycota</taxon>
        <taxon>Agaricomycotina</taxon>
        <taxon>Agaricomycetes</taxon>
        <taxon>Agaricomycetidae</taxon>
        <taxon>Agaricales</taxon>
        <taxon>Marasmiineae</taxon>
        <taxon>Mycenaceae</taxon>
        <taxon>Mycena</taxon>
    </lineage>
</organism>
<feature type="region of interest" description="Disordered" evidence="1">
    <location>
        <begin position="118"/>
        <end position="166"/>
    </location>
</feature>
<feature type="signal peptide" evidence="2">
    <location>
        <begin position="1"/>
        <end position="22"/>
    </location>
</feature>
<feature type="compositionally biased region" description="Polar residues" evidence="1">
    <location>
        <begin position="140"/>
        <end position="150"/>
    </location>
</feature>
<sequence>MLLASGLPQSFWALAVLYAVWLRNRAPTKQTEPRSPYEVMTGKRPDLKRARRFGCEVWVRESKGVWVGPSSDDPDSHKVHWPMTGAVTVERDVRFEDGTSFEGDMGEETLVATLLAPTGSNQQNPAPNENTRIRTPPSIPRTSYRSTSAPISPKETPTMAETEPAHEASTGIEISTAGVEDVAAADEPNAPVVPTDVGEVGEDLGPRIRKPLAYIRQLQDGEGVTSGAGGQFRKYTRGLQVPNADRHERAQKAYAVSIFHRGGRQNEGESAEPDLKMVGEEELVPDDAQHRSHINVKARVSRAGETTGFE</sequence>
<dbReference type="AlphaFoldDB" id="A0AAD7EL90"/>
<name>A0AAD7EL90_9AGAR</name>
<keyword evidence="2" id="KW-0732">Signal</keyword>
<keyword evidence="4" id="KW-1185">Reference proteome</keyword>
<gene>
    <name evidence="3" type="ORF">DFH08DRAFT_964747</name>
</gene>
<evidence type="ECO:0000313" key="4">
    <source>
        <dbReference type="Proteomes" id="UP001218218"/>
    </source>
</evidence>
<feature type="chain" id="PRO_5042078953" evidence="2">
    <location>
        <begin position="23"/>
        <end position="310"/>
    </location>
</feature>
<dbReference type="Proteomes" id="UP001218218">
    <property type="component" value="Unassembled WGS sequence"/>
</dbReference>
<dbReference type="EMBL" id="JARIHO010000030">
    <property type="protein sequence ID" value="KAJ7336794.1"/>
    <property type="molecule type" value="Genomic_DNA"/>
</dbReference>
<accession>A0AAD7EL90</accession>
<proteinExistence type="predicted"/>